<dbReference type="PROSITE" id="PS50202">
    <property type="entry name" value="MSP"/>
    <property type="match status" value="1"/>
</dbReference>
<dbReference type="EMBL" id="JAVXUO010000389">
    <property type="protein sequence ID" value="KAK2992664.1"/>
    <property type="molecule type" value="Genomic_DNA"/>
</dbReference>
<feature type="coiled-coil region" evidence="2">
    <location>
        <begin position="280"/>
        <end position="307"/>
    </location>
</feature>
<feature type="transmembrane region" description="Helical" evidence="3">
    <location>
        <begin position="21"/>
        <end position="40"/>
    </location>
</feature>
<keyword evidence="6" id="KW-1185">Reference proteome</keyword>
<keyword evidence="2" id="KW-0175">Coiled coil</keyword>
<feature type="domain" description="MSP" evidence="4">
    <location>
        <begin position="26"/>
        <end position="148"/>
    </location>
</feature>
<dbReference type="Proteomes" id="UP001187471">
    <property type="component" value="Unassembled WGS sequence"/>
</dbReference>
<comment type="caution">
    <text evidence="5">The sequence shown here is derived from an EMBL/GenBank/DDBJ whole genome shotgun (WGS) entry which is preliminary data.</text>
</comment>
<feature type="non-terminal residue" evidence="5">
    <location>
        <position position="428"/>
    </location>
</feature>
<keyword evidence="3" id="KW-0472">Membrane</keyword>
<dbReference type="AlphaFoldDB" id="A0AA88RUY9"/>
<dbReference type="GO" id="GO:0005886">
    <property type="term" value="C:plasma membrane"/>
    <property type="evidence" value="ECO:0007669"/>
    <property type="project" value="TreeGrafter"/>
</dbReference>
<sequence length="428" mass="47635">VRKKHECTIIGDSSMPTQVHIGGINVIFFFPPCFFAFLIVEVKKQSSCAVHLANVSDQYVAFKVKTTSPKRYCVRPSIGLIKPGSTCDFTVTMQAQRSAPADMHCKDKFLVQSTVVPYGTTEEDIGPGVFAKDSGVYIEDNKLKVVLISRPHSPVLLPSNSISKQEQSYETPIERHKSLRGVENVPPPLLVSDDEDVEDVRSSTTMEEPGLAKVVEVKEGIPAKKLDKDIHGVNCSTALRNSKPAKIVEEKEVSPVEGAVFGPSEGVEPIRVKDVEPREVKDMEGIYLELTKEFEDLKSKLNFLNLKLMEAVLRKHTALKGVQVGFPLLYVCMITCLEPDPDGDEAIIWILKGTCQLLVVASDVRTLRPRLLGESKKKYEYEFVKVLLDYADGIGVCVTSKRNWNAGITYSDLENYEPDMVEVLEEEN</sequence>
<dbReference type="PANTHER" id="PTHR10809">
    <property type="entry name" value="VESICLE-ASSOCIATED MEMBRANE PROTEIN-ASSOCIATED PROTEIN"/>
    <property type="match status" value="1"/>
</dbReference>
<gene>
    <name evidence="5" type="ORF">RJ640_014914</name>
</gene>
<dbReference type="PANTHER" id="PTHR10809:SF148">
    <property type="entry name" value="OS01G0936800 PROTEIN"/>
    <property type="match status" value="1"/>
</dbReference>
<dbReference type="InterPro" id="IPR008962">
    <property type="entry name" value="PapD-like_sf"/>
</dbReference>
<proteinExistence type="inferred from homology"/>
<keyword evidence="3" id="KW-0812">Transmembrane</keyword>
<dbReference type="Pfam" id="PF00635">
    <property type="entry name" value="Motile_Sperm"/>
    <property type="match status" value="1"/>
</dbReference>
<dbReference type="SUPFAM" id="SSF49354">
    <property type="entry name" value="PapD-like"/>
    <property type="match status" value="1"/>
</dbReference>
<dbReference type="GO" id="GO:0005789">
    <property type="term" value="C:endoplasmic reticulum membrane"/>
    <property type="evidence" value="ECO:0007669"/>
    <property type="project" value="InterPro"/>
</dbReference>
<keyword evidence="3" id="KW-1133">Transmembrane helix</keyword>
<dbReference type="InterPro" id="IPR016763">
    <property type="entry name" value="VAP"/>
</dbReference>
<dbReference type="InterPro" id="IPR013783">
    <property type="entry name" value="Ig-like_fold"/>
</dbReference>
<dbReference type="GO" id="GO:0061817">
    <property type="term" value="P:endoplasmic reticulum-plasma membrane tethering"/>
    <property type="evidence" value="ECO:0007669"/>
    <property type="project" value="TreeGrafter"/>
</dbReference>
<evidence type="ECO:0000256" key="3">
    <source>
        <dbReference type="SAM" id="Phobius"/>
    </source>
</evidence>
<dbReference type="FunFam" id="2.60.40.10:FF:000813">
    <property type="entry name" value="Vesicle-associated protein 1-1"/>
    <property type="match status" value="1"/>
</dbReference>
<organism evidence="5 6">
    <name type="scientific">Escallonia rubra</name>
    <dbReference type="NCBI Taxonomy" id="112253"/>
    <lineage>
        <taxon>Eukaryota</taxon>
        <taxon>Viridiplantae</taxon>
        <taxon>Streptophyta</taxon>
        <taxon>Embryophyta</taxon>
        <taxon>Tracheophyta</taxon>
        <taxon>Spermatophyta</taxon>
        <taxon>Magnoliopsida</taxon>
        <taxon>eudicotyledons</taxon>
        <taxon>Gunneridae</taxon>
        <taxon>Pentapetalae</taxon>
        <taxon>asterids</taxon>
        <taxon>campanulids</taxon>
        <taxon>Escalloniales</taxon>
        <taxon>Escalloniaceae</taxon>
        <taxon>Escallonia</taxon>
    </lineage>
</organism>
<evidence type="ECO:0000313" key="6">
    <source>
        <dbReference type="Proteomes" id="UP001187471"/>
    </source>
</evidence>
<evidence type="ECO:0000313" key="5">
    <source>
        <dbReference type="EMBL" id="KAK2992664.1"/>
    </source>
</evidence>
<evidence type="ECO:0000256" key="2">
    <source>
        <dbReference type="SAM" id="Coils"/>
    </source>
</evidence>
<name>A0AA88RUY9_9ASTE</name>
<dbReference type="InterPro" id="IPR000535">
    <property type="entry name" value="MSP_dom"/>
</dbReference>
<reference evidence="5" key="1">
    <citation type="submission" date="2022-12" db="EMBL/GenBank/DDBJ databases">
        <title>Draft genome assemblies for two species of Escallonia (Escalloniales).</title>
        <authorList>
            <person name="Chanderbali A."/>
            <person name="Dervinis C."/>
            <person name="Anghel I."/>
            <person name="Soltis D."/>
            <person name="Soltis P."/>
            <person name="Zapata F."/>
        </authorList>
    </citation>
    <scope>NUCLEOTIDE SEQUENCE</scope>
    <source>
        <strain evidence="5">UCBG92.1500</strain>
        <tissue evidence="5">Leaf</tissue>
    </source>
</reference>
<comment type="similarity">
    <text evidence="1">Belongs to the VAMP-associated protein (VAP) (TC 9.B.17) family.</text>
</comment>
<protein>
    <recommendedName>
        <fullName evidence="4">MSP domain-containing protein</fullName>
    </recommendedName>
</protein>
<dbReference type="GO" id="GO:0090158">
    <property type="term" value="P:endoplasmic reticulum membrane organization"/>
    <property type="evidence" value="ECO:0007669"/>
    <property type="project" value="TreeGrafter"/>
</dbReference>
<evidence type="ECO:0000256" key="1">
    <source>
        <dbReference type="ARBA" id="ARBA00008932"/>
    </source>
</evidence>
<dbReference type="Gene3D" id="2.60.40.10">
    <property type="entry name" value="Immunoglobulins"/>
    <property type="match status" value="1"/>
</dbReference>
<evidence type="ECO:0000259" key="4">
    <source>
        <dbReference type="PROSITE" id="PS50202"/>
    </source>
</evidence>
<accession>A0AA88RUY9</accession>